<dbReference type="Proteomes" id="UP000005143">
    <property type="component" value="Unassembled WGS sequence"/>
</dbReference>
<dbReference type="HAMAP" id="MF_01808">
    <property type="entry name" value="Recomb_XerC_XerD"/>
    <property type="match status" value="1"/>
</dbReference>
<gene>
    <name evidence="9" type="primary">xerC</name>
    <name evidence="12" type="ORF">PAI11_13420</name>
</gene>
<evidence type="ECO:0000256" key="3">
    <source>
        <dbReference type="ARBA" id="ARBA00022618"/>
    </source>
</evidence>
<dbReference type="PANTHER" id="PTHR30349">
    <property type="entry name" value="PHAGE INTEGRASE-RELATED"/>
    <property type="match status" value="1"/>
</dbReference>
<keyword evidence="8 9" id="KW-0131">Cell cycle</keyword>
<keyword evidence="13" id="KW-1185">Reference proteome</keyword>
<protein>
    <recommendedName>
        <fullName evidence="9">Tyrosine recombinase XerC</fullName>
    </recommendedName>
</protein>
<dbReference type="GO" id="GO:0051301">
    <property type="term" value="P:cell division"/>
    <property type="evidence" value="ECO:0007669"/>
    <property type="project" value="UniProtKB-KW"/>
</dbReference>
<dbReference type="InterPro" id="IPR023009">
    <property type="entry name" value="Tyrosine_recombinase_XerC/XerD"/>
</dbReference>
<comment type="caution">
    <text evidence="12">The sequence shown here is derived from an EMBL/GenBank/DDBJ whole genome shotgun (WGS) entry which is preliminary data.</text>
</comment>
<dbReference type="OrthoDB" id="3183879at2"/>
<dbReference type="InterPro" id="IPR050090">
    <property type="entry name" value="Tyrosine_recombinase_XerCD"/>
</dbReference>
<dbReference type="InterPro" id="IPR013762">
    <property type="entry name" value="Integrase-like_cat_sf"/>
</dbReference>
<evidence type="ECO:0000259" key="10">
    <source>
        <dbReference type="PROSITE" id="PS51898"/>
    </source>
</evidence>
<dbReference type="InterPro" id="IPR004107">
    <property type="entry name" value="Integrase_SAM-like_N"/>
</dbReference>
<comment type="subunit">
    <text evidence="9">Forms a cyclic heterotetrameric complex composed of two molecules of XerC and two molecules of XerD.</text>
</comment>
<comment type="function">
    <text evidence="9">Site-specific tyrosine recombinase, which acts by catalyzing the cutting and rejoining of the recombining DNA molecules. The XerC-XerD complex is essential to convert dimers of the bacterial chromosome into monomers to permit their segregation at cell division. It also contributes to the segregational stability of plasmids.</text>
</comment>
<dbReference type="PROSITE" id="PS51900">
    <property type="entry name" value="CB"/>
    <property type="match status" value="1"/>
</dbReference>
<feature type="active site" evidence="9">
    <location>
        <position position="260"/>
    </location>
</feature>
<dbReference type="GO" id="GO:0007059">
    <property type="term" value="P:chromosome segregation"/>
    <property type="evidence" value="ECO:0007669"/>
    <property type="project" value="UniProtKB-UniRule"/>
</dbReference>
<keyword evidence="2 9" id="KW-0963">Cytoplasm</keyword>
<reference evidence="12 13" key="1">
    <citation type="journal article" date="2013" name="Biodegradation">
        <title>Quantitative proteomic analysis of ibuprofen-degrading Patulibacter sp. strain I11.</title>
        <authorList>
            <person name="Almeida B."/>
            <person name="Kjeldal H."/>
            <person name="Lolas I."/>
            <person name="Knudsen A.D."/>
            <person name="Carvalho G."/>
            <person name="Nielsen K.L."/>
            <person name="Barreto Crespo M.T."/>
            <person name="Stensballe A."/>
            <person name="Nielsen J.L."/>
        </authorList>
    </citation>
    <scope>NUCLEOTIDE SEQUENCE [LARGE SCALE GENOMIC DNA]</scope>
    <source>
        <strain evidence="12 13">I11</strain>
    </source>
</reference>
<feature type="active site" evidence="9">
    <location>
        <position position="263"/>
    </location>
</feature>
<dbReference type="InterPro" id="IPR044068">
    <property type="entry name" value="CB"/>
</dbReference>
<accession>H0E3H1</accession>
<dbReference type="Pfam" id="PF00589">
    <property type="entry name" value="Phage_integrase"/>
    <property type="match status" value="1"/>
</dbReference>
<evidence type="ECO:0000256" key="5">
    <source>
        <dbReference type="ARBA" id="ARBA00022908"/>
    </source>
</evidence>
<evidence type="ECO:0000256" key="8">
    <source>
        <dbReference type="ARBA" id="ARBA00023306"/>
    </source>
</evidence>
<dbReference type="Pfam" id="PF02899">
    <property type="entry name" value="Phage_int_SAM_1"/>
    <property type="match status" value="1"/>
</dbReference>
<evidence type="ECO:0000256" key="6">
    <source>
        <dbReference type="ARBA" id="ARBA00023125"/>
    </source>
</evidence>
<keyword evidence="7 9" id="KW-0233">DNA recombination</keyword>
<evidence type="ECO:0000256" key="9">
    <source>
        <dbReference type="HAMAP-Rule" id="MF_01808"/>
    </source>
</evidence>
<dbReference type="GO" id="GO:0005737">
    <property type="term" value="C:cytoplasm"/>
    <property type="evidence" value="ECO:0007669"/>
    <property type="project" value="UniProtKB-SubCell"/>
</dbReference>
<feature type="active site" evidence="9">
    <location>
        <position position="164"/>
    </location>
</feature>
<keyword evidence="5 9" id="KW-0229">DNA integration</keyword>
<evidence type="ECO:0000256" key="2">
    <source>
        <dbReference type="ARBA" id="ARBA00022490"/>
    </source>
</evidence>
<dbReference type="RefSeq" id="WP_007572339.1">
    <property type="nucleotide sequence ID" value="NZ_AGUD01000071.1"/>
</dbReference>
<sequence length="314" mass="34387">MKNDATEAEDRPDPLTAAWTDALDLLEAEQTRRGAAPRTRMAYAGDLERFARWCIARGVPGPAAVDVRTVRRYTQSLTERGAAASTVTRALAALRAAFRALQKAGRVEGNPAELAPGPRRPQHLPRVVKPAEAAKLLDEIPADADALALRDRAMLELAYGGGLRAAELVRLDVVDIDLDGMQLRVTGKGEKTRTLPLGDPAAAAIERYLGRGRPTLRAPAVDEPALLLSRRGRRLSTSDVRRRLHRWVQEAGLPGDLHPHALRHSFATHLLDGGADLRAIQELLGHARLSTTQVYTRVESKRLKAAYRRSHPRA</sequence>
<dbReference type="Gene3D" id="1.10.443.10">
    <property type="entry name" value="Intergrase catalytic core"/>
    <property type="match status" value="1"/>
</dbReference>
<evidence type="ECO:0000313" key="12">
    <source>
        <dbReference type="EMBL" id="EHN11768.1"/>
    </source>
</evidence>
<proteinExistence type="inferred from homology"/>
<evidence type="ECO:0000313" key="13">
    <source>
        <dbReference type="Proteomes" id="UP000005143"/>
    </source>
</evidence>
<dbReference type="AlphaFoldDB" id="H0E3H1"/>
<dbReference type="EMBL" id="AGUD01000071">
    <property type="protein sequence ID" value="EHN11768.1"/>
    <property type="molecule type" value="Genomic_DNA"/>
</dbReference>
<feature type="domain" description="Core-binding (CB)" evidence="11">
    <location>
        <begin position="10"/>
        <end position="102"/>
    </location>
</feature>
<evidence type="ECO:0000256" key="7">
    <source>
        <dbReference type="ARBA" id="ARBA00023172"/>
    </source>
</evidence>
<dbReference type="Gene3D" id="1.10.150.130">
    <property type="match status" value="1"/>
</dbReference>
<feature type="active site" evidence="9">
    <location>
        <position position="188"/>
    </location>
</feature>
<dbReference type="PANTHER" id="PTHR30349:SF90">
    <property type="entry name" value="TYROSINE RECOMBINASE XERD"/>
    <property type="match status" value="1"/>
</dbReference>
<organism evidence="12 13">
    <name type="scientific">Patulibacter medicamentivorans</name>
    <dbReference type="NCBI Taxonomy" id="1097667"/>
    <lineage>
        <taxon>Bacteria</taxon>
        <taxon>Bacillati</taxon>
        <taxon>Actinomycetota</taxon>
        <taxon>Thermoleophilia</taxon>
        <taxon>Solirubrobacterales</taxon>
        <taxon>Patulibacteraceae</taxon>
        <taxon>Patulibacter</taxon>
    </lineage>
</organism>
<dbReference type="InterPro" id="IPR002104">
    <property type="entry name" value="Integrase_catalytic"/>
</dbReference>
<keyword evidence="4 9" id="KW-0159">Chromosome partition</keyword>
<dbReference type="InterPro" id="IPR011010">
    <property type="entry name" value="DNA_brk_join_enz"/>
</dbReference>
<feature type="active site" evidence="9">
    <location>
        <position position="286"/>
    </location>
</feature>
<name>H0E3H1_9ACTN</name>
<comment type="similarity">
    <text evidence="9">Belongs to the 'phage' integrase family. XerC subfamily.</text>
</comment>
<dbReference type="GO" id="GO:0006313">
    <property type="term" value="P:DNA transposition"/>
    <property type="evidence" value="ECO:0007669"/>
    <property type="project" value="UniProtKB-UniRule"/>
</dbReference>
<dbReference type="PATRIC" id="fig|1097667.3.peg.1335"/>
<dbReference type="SUPFAM" id="SSF56349">
    <property type="entry name" value="DNA breaking-rejoining enzymes"/>
    <property type="match status" value="1"/>
</dbReference>
<feature type="domain" description="Tyr recombinase" evidence="10">
    <location>
        <begin position="123"/>
        <end position="308"/>
    </location>
</feature>
<feature type="active site" description="O-(3'-phospho-DNA)-tyrosine intermediate" evidence="9">
    <location>
        <position position="295"/>
    </location>
</feature>
<evidence type="ECO:0000256" key="1">
    <source>
        <dbReference type="ARBA" id="ARBA00004496"/>
    </source>
</evidence>
<dbReference type="InterPro" id="IPR010998">
    <property type="entry name" value="Integrase_recombinase_N"/>
</dbReference>
<keyword evidence="3 9" id="KW-0132">Cell division</keyword>
<dbReference type="GO" id="GO:0009037">
    <property type="term" value="F:tyrosine-based site-specific recombinase activity"/>
    <property type="evidence" value="ECO:0007669"/>
    <property type="project" value="UniProtKB-UniRule"/>
</dbReference>
<keyword evidence="6 9" id="KW-0238">DNA-binding</keyword>
<comment type="subcellular location">
    <subcellularLocation>
        <location evidence="1 9">Cytoplasm</location>
    </subcellularLocation>
</comment>
<evidence type="ECO:0000259" key="11">
    <source>
        <dbReference type="PROSITE" id="PS51900"/>
    </source>
</evidence>
<dbReference type="GO" id="GO:0003677">
    <property type="term" value="F:DNA binding"/>
    <property type="evidence" value="ECO:0007669"/>
    <property type="project" value="UniProtKB-UniRule"/>
</dbReference>
<dbReference type="PROSITE" id="PS51898">
    <property type="entry name" value="TYR_RECOMBINASE"/>
    <property type="match status" value="1"/>
</dbReference>
<evidence type="ECO:0000256" key="4">
    <source>
        <dbReference type="ARBA" id="ARBA00022829"/>
    </source>
</evidence>